<gene>
    <name evidence="6" type="primary">yoaA</name>
    <name evidence="6" type="ORF">DPPLL_02400</name>
</gene>
<dbReference type="PANTHER" id="PTHR11472:SF34">
    <property type="entry name" value="REGULATOR OF TELOMERE ELONGATION HELICASE 1"/>
    <property type="match status" value="1"/>
</dbReference>
<evidence type="ECO:0000256" key="3">
    <source>
        <dbReference type="ARBA" id="ARBA00022840"/>
    </source>
</evidence>
<dbReference type="PANTHER" id="PTHR11472">
    <property type="entry name" value="DNA REPAIR DEAD HELICASE RAD3/XP-D SUBFAMILY MEMBER"/>
    <property type="match status" value="1"/>
</dbReference>
<accession>A0ABM7W4Q4</accession>
<protein>
    <submittedName>
        <fullName evidence="6">Helicase</fullName>
    </submittedName>
</protein>
<dbReference type="EMBL" id="AP025516">
    <property type="protein sequence ID" value="BDD85875.1"/>
    <property type="molecule type" value="Genomic_DNA"/>
</dbReference>
<dbReference type="RefSeq" id="WP_284153000.1">
    <property type="nucleotide sequence ID" value="NZ_AP025516.1"/>
</dbReference>
<dbReference type="SMART" id="SM00491">
    <property type="entry name" value="HELICc2"/>
    <property type="match status" value="1"/>
</dbReference>
<evidence type="ECO:0000256" key="2">
    <source>
        <dbReference type="ARBA" id="ARBA00022801"/>
    </source>
</evidence>
<evidence type="ECO:0000256" key="1">
    <source>
        <dbReference type="ARBA" id="ARBA00022741"/>
    </source>
</evidence>
<keyword evidence="7" id="KW-1185">Reference proteome</keyword>
<dbReference type="InterPro" id="IPR027417">
    <property type="entry name" value="P-loop_NTPase"/>
</dbReference>
<dbReference type="Proteomes" id="UP000830055">
    <property type="component" value="Chromosome"/>
</dbReference>
<proteinExistence type="inferred from homology"/>
<reference evidence="6 7" key="1">
    <citation type="submission" date="2022-01" db="EMBL/GenBank/DDBJ databases">
        <title>Desulfofustis limnae sp. nov., a novel mesophilic sulfate-reducing bacterium isolated from marsh soil.</title>
        <authorList>
            <person name="Watanabe M."/>
            <person name="Takahashi A."/>
            <person name="Kojima H."/>
            <person name="Fukui M."/>
        </authorList>
    </citation>
    <scope>NUCLEOTIDE SEQUENCE [LARGE SCALE GENOMIC DNA]</scope>
    <source>
        <strain evidence="6 7">PPLL</strain>
    </source>
</reference>
<evidence type="ECO:0000256" key="4">
    <source>
        <dbReference type="ARBA" id="ARBA00038058"/>
    </source>
</evidence>
<evidence type="ECO:0000259" key="5">
    <source>
        <dbReference type="PROSITE" id="PS51193"/>
    </source>
</evidence>
<keyword evidence="6" id="KW-0347">Helicase</keyword>
<dbReference type="InterPro" id="IPR014013">
    <property type="entry name" value="Helic_SF1/SF2_ATP-bd_DinG/Rad3"/>
</dbReference>
<dbReference type="Pfam" id="PF13307">
    <property type="entry name" value="Helicase_C_2"/>
    <property type="match status" value="1"/>
</dbReference>
<name>A0ABM7W4Q4_9BACT</name>
<evidence type="ECO:0000313" key="6">
    <source>
        <dbReference type="EMBL" id="BDD85875.1"/>
    </source>
</evidence>
<evidence type="ECO:0000313" key="7">
    <source>
        <dbReference type="Proteomes" id="UP000830055"/>
    </source>
</evidence>
<sequence length="663" mass="74133">MEQSVQAFFSADGPLAQRLAGYESRADQVRMAAAVEALLQAQPRGTSGQADYAHVLVVEAETGVGKSLAYLVPAVFSGKRVVVSTATINLQDQLVDKEIPLLSRIIGRDVGALCVKGRQNYLCLHRWHQFRSHPQQSLLEDQEGERIEKWLETTDTGDRAELSWLTDRSPLWPRISALSHQCLGGECPEFGDCFINRLRRKAGNARLLVVNHHLYFSDLALRRRGYGELLPRHEAVIFDEAHHVEQVATTFFGSGFGQYQVYDLVGDMIRQAEQEHGTVDDERLLAMASGLKQRVDLFSSLFPGQRGRFPLLAFSQTRDDWHEQVHHVADALQRCGEAAAARDGESWKLLADRAEELRANLLRIALPDEHGGTTDQVYWYERRERSITLSATPIHVAEDLRQTLYAAVPSCVMTSATLATGDRFDYFCQRLGLSDPVAVMQLKSPFPYRDRALVYVPENGFPEPAEAAFETAVAERIRDLLSLSEGRALVLFTSFKAMDAVAEFLQGRLDYPILVQGTAARSTLLTRFRRERDSVLLAVASFWEGVDIPGESLSAVIIDKLPFEVPSDPVMQARMQAISNEGGNPFFDFQVPRAVLTLRQGVGRLMRSSRDSGLIAIMDIRLFSKRYGKIFLDSLPPAPIVRERAAVAEFFAQMAVSQPEQEV</sequence>
<feature type="domain" description="Helicase ATP-binding" evidence="5">
    <location>
        <begin position="14"/>
        <end position="329"/>
    </location>
</feature>
<dbReference type="SUPFAM" id="SSF52540">
    <property type="entry name" value="P-loop containing nucleoside triphosphate hydrolases"/>
    <property type="match status" value="1"/>
</dbReference>
<keyword evidence="1" id="KW-0547">Nucleotide-binding</keyword>
<comment type="similarity">
    <text evidence="4">Belongs to the helicase family. DinG subfamily.</text>
</comment>
<keyword evidence="3" id="KW-0067">ATP-binding</keyword>
<dbReference type="InterPro" id="IPR045028">
    <property type="entry name" value="DinG/Rad3-like"/>
</dbReference>
<dbReference type="GO" id="GO:0004386">
    <property type="term" value="F:helicase activity"/>
    <property type="evidence" value="ECO:0007669"/>
    <property type="project" value="UniProtKB-KW"/>
</dbReference>
<dbReference type="InterPro" id="IPR006555">
    <property type="entry name" value="ATP-dep_Helicase_C"/>
</dbReference>
<dbReference type="PROSITE" id="PS51193">
    <property type="entry name" value="HELICASE_ATP_BIND_2"/>
    <property type="match status" value="1"/>
</dbReference>
<keyword evidence="2" id="KW-0378">Hydrolase</keyword>
<dbReference type="Gene3D" id="3.40.50.300">
    <property type="entry name" value="P-loop containing nucleotide triphosphate hydrolases"/>
    <property type="match status" value="2"/>
</dbReference>
<organism evidence="6 7">
    <name type="scientific">Desulfofustis limnaeus</name>
    <dbReference type="NCBI Taxonomy" id="2740163"/>
    <lineage>
        <taxon>Bacteria</taxon>
        <taxon>Pseudomonadati</taxon>
        <taxon>Thermodesulfobacteriota</taxon>
        <taxon>Desulfobulbia</taxon>
        <taxon>Desulfobulbales</taxon>
        <taxon>Desulfocapsaceae</taxon>
        <taxon>Desulfofustis</taxon>
    </lineage>
</organism>